<keyword evidence="3" id="KW-0539">Nucleus</keyword>
<name>A0A0F2MFN1_SPOSC</name>
<feature type="domain" description="Zn(2)-C6 fungal-type" evidence="5">
    <location>
        <begin position="37"/>
        <end position="66"/>
    </location>
</feature>
<evidence type="ECO:0000256" key="1">
    <source>
        <dbReference type="ARBA" id="ARBA00004123"/>
    </source>
</evidence>
<dbReference type="GO" id="GO:0003677">
    <property type="term" value="F:DNA binding"/>
    <property type="evidence" value="ECO:0007669"/>
    <property type="project" value="InterPro"/>
</dbReference>
<feature type="compositionally biased region" description="Polar residues" evidence="4">
    <location>
        <begin position="687"/>
        <end position="700"/>
    </location>
</feature>
<feature type="region of interest" description="Disordered" evidence="4">
    <location>
        <begin position="652"/>
        <end position="671"/>
    </location>
</feature>
<evidence type="ECO:0000256" key="4">
    <source>
        <dbReference type="SAM" id="MobiDB-lite"/>
    </source>
</evidence>
<dbReference type="CDD" id="cd12148">
    <property type="entry name" value="fungal_TF_MHR"/>
    <property type="match status" value="1"/>
</dbReference>
<proteinExistence type="predicted"/>
<feature type="region of interest" description="Disordered" evidence="4">
    <location>
        <begin position="678"/>
        <end position="702"/>
    </location>
</feature>
<dbReference type="RefSeq" id="XP_016591174.1">
    <property type="nucleotide sequence ID" value="XM_016733807.1"/>
</dbReference>
<comment type="subcellular location">
    <subcellularLocation>
        <location evidence="1">Nucleus</location>
    </subcellularLocation>
</comment>
<gene>
    <name evidence="6" type="ORF">SPSK_07140</name>
</gene>
<dbReference type="PANTHER" id="PTHR31001">
    <property type="entry name" value="UNCHARACTERIZED TRANSCRIPTIONAL REGULATORY PROTEIN"/>
    <property type="match status" value="1"/>
</dbReference>
<organism evidence="6 7">
    <name type="scientific">Sporothrix schenckii 1099-18</name>
    <dbReference type="NCBI Taxonomy" id="1397361"/>
    <lineage>
        <taxon>Eukaryota</taxon>
        <taxon>Fungi</taxon>
        <taxon>Dikarya</taxon>
        <taxon>Ascomycota</taxon>
        <taxon>Pezizomycotina</taxon>
        <taxon>Sordariomycetes</taxon>
        <taxon>Sordariomycetidae</taxon>
        <taxon>Ophiostomatales</taxon>
        <taxon>Ophiostomataceae</taxon>
        <taxon>Sporothrix</taxon>
    </lineage>
</organism>
<dbReference type="SUPFAM" id="SSF57701">
    <property type="entry name" value="Zn2/Cys6 DNA-binding domain"/>
    <property type="match status" value="1"/>
</dbReference>
<protein>
    <recommendedName>
        <fullName evidence="5">Zn(2)-C6 fungal-type domain-containing protein</fullName>
    </recommendedName>
</protein>
<sequence>MDQLHAHAQSPASFTPASDAGAGRTPPIAETRASPRSCLACKAKKIRCDKAQPCQRCIRAGRSCAYPPPGPRVRRTKGAIMAAMASRLADLEAQLKEKGVPKSIGRAARNHVPHRQTQIASTRETAAPGHTVDVLVERGASTQYFNEVLLARVIGDDDDGRIGHSLSAPPASHNRPTIRSFSTTVSPCPSPFSALGILSAPTPSQLPSSLHPPRTLAIRLWHTYLDKVDGCSGLKLLHVPTDEVRVFSVIHDPGAASYEDLALCFAIYFAALVSLEDGEDTLLLNGDGLFGISKTDLLQKLKLGLEQSLAHGDFLDRPTLTGLHALAIYLATLRFCNRGKGLWVLNGLAVRVAQSLGLHRDGQRLRRSTQRPLTPFEAEIRRRLWWHLLSRDGRASEDYGLDNMATLGSGSNLLAESDVQLPLNVDDADLVPDMATLPKEKAGWTAMTFSLIHIALYRTAQRLAALAAAATTSDDERSSEDTRARIMADLRADVEQRLARCNPLLPQQQMTISCSRFLLRKLDFVSRLQWALLVGRRSAVELATDANLVEALAILQPRLFHEDSLLLRYAWARQAFPQYHIVMYVLWHLCQQPRGPHVDDAWAALDTLFAHELNEAQTVASHESAATGFGAKFAVLAALKVKAETIRGRTQAGTAQRVATGSPSPADTGRTILNNNTPFSGRVGAETANTSTALPSSGSPSGRLFGGGSVDLGLDLNSGMLDFGLDGMWSAWGDEQLPLL</sequence>
<dbReference type="KEGG" id="ssck:SPSK_07140"/>
<dbReference type="InterPro" id="IPR007219">
    <property type="entry name" value="XnlR_reg_dom"/>
</dbReference>
<dbReference type="PANTHER" id="PTHR31001:SF57">
    <property type="entry name" value="ZN(II)2CYS6 TRANSCRIPTION FACTOR (EUROFUNG)"/>
    <property type="match status" value="1"/>
</dbReference>
<evidence type="ECO:0000256" key="3">
    <source>
        <dbReference type="ARBA" id="ARBA00023242"/>
    </source>
</evidence>
<dbReference type="CDD" id="cd00067">
    <property type="entry name" value="GAL4"/>
    <property type="match status" value="1"/>
</dbReference>
<dbReference type="SMART" id="SM00066">
    <property type="entry name" value="GAL4"/>
    <property type="match status" value="1"/>
</dbReference>
<evidence type="ECO:0000259" key="5">
    <source>
        <dbReference type="PROSITE" id="PS50048"/>
    </source>
</evidence>
<dbReference type="Gene3D" id="4.10.240.10">
    <property type="entry name" value="Zn(2)-C6 fungal-type DNA-binding domain"/>
    <property type="match status" value="1"/>
</dbReference>
<evidence type="ECO:0000256" key="2">
    <source>
        <dbReference type="ARBA" id="ARBA00022723"/>
    </source>
</evidence>
<reference evidence="6 7" key="1">
    <citation type="journal article" date="2014" name="BMC Genomics">
        <title>Comparative genomics of the major fungal agents of human and animal Sporotrichosis: Sporothrix schenckii and Sporothrix brasiliensis.</title>
        <authorList>
            <person name="Teixeira M.M."/>
            <person name="de Almeida L.G."/>
            <person name="Kubitschek-Barreira P."/>
            <person name="Alves F.L."/>
            <person name="Kioshima E.S."/>
            <person name="Abadio A.K."/>
            <person name="Fernandes L."/>
            <person name="Derengowski L.S."/>
            <person name="Ferreira K.S."/>
            <person name="Souza R.C."/>
            <person name="Ruiz J.C."/>
            <person name="de Andrade N.C."/>
            <person name="Paes H.C."/>
            <person name="Nicola A.M."/>
            <person name="Albuquerque P."/>
            <person name="Gerber A.L."/>
            <person name="Martins V.P."/>
            <person name="Peconick L.D."/>
            <person name="Neto A.V."/>
            <person name="Chaucanez C.B."/>
            <person name="Silva P.A."/>
            <person name="Cunha O.L."/>
            <person name="de Oliveira F.F."/>
            <person name="dos Santos T.C."/>
            <person name="Barros A.L."/>
            <person name="Soares M.A."/>
            <person name="de Oliveira L.M."/>
            <person name="Marini M.M."/>
            <person name="Villalobos-Duno H."/>
            <person name="Cunha M.M."/>
            <person name="de Hoog S."/>
            <person name="da Silveira J.F."/>
            <person name="Henrissat B."/>
            <person name="Nino-Vega G.A."/>
            <person name="Cisalpino P.S."/>
            <person name="Mora-Montes H.M."/>
            <person name="Almeida S.R."/>
            <person name="Stajich J.E."/>
            <person name="Lopes-Bezerra L.M."/>
            <person name="Vasconcelos A.T."/>
            <person name="Felipe M.S."/>
        </authorList>
    </citation>
    <scope>NUCLEOTIDE SEQUENCE [LARGE SCALE GENOMIC DNA]</scope>
    <source>
        <strain evidence="6 7">1099-18</strain>
    </source>
</reference>
<keyword evidence="2" id="KW-0479">Metal-binding</keyword>
<dbReference type="GO" id="GO:0008270">
    <property type="term" value="F:zinc ion binding"/>
    <property type="evidence" value="ECO:0007669"/>
    <property type="project" value="InterPro"/>
</dbReference>
<dbReference type="GO" id="GO:0000981">
    <property type="term" value="F:DNA-binding transcription factor activity, RNA polymerase II-specific"/>
    <property type="evidence" value="ECO:0007669"/>
    <property type="project" value="InterPro"/>
</dbReference>
<dbReference type="Proteomes" id="UP000033710">
    <property type="component" value="Unassembled WGS sequence"/>
</dbReference>
<dbReference type="PROSITE" id="PS00463">
    <property type="entry name" value="ZN2_CY6_FUNGAL_1"/>
    <property type="match status" value="1"/>
</dbReference>
<dbReference type="GO" id="GO:0005634">
    <property type="term" value="C:nucleus"/>
    <property type="evidence" value="ECO:0007669"/>
    <property type="project" value="UniProtKB-SubCell"/>
</dbReference>
<accession>A0A0F2MFN1</accession>
<evidence type="ECO:0000313" key="6">
    <source>
        <dbReference type="EMBL" id="KJR88498.1"/>
    </source>
</evidence>
<feature type="region of interest" description="Disordered" evidence="4">
    <location>
        <begin position="1"/>
        <end position="34"/>
    </location>
</feature>
<dbReference type="OrthoDB" id="424974at2759"/>
<evidence type="ECO:0000313" key="7">
    <source>
        <dbReference type="Proteomes" id="UP000033710"/>
    </source>
</evidence>
<dbReference type="AlphaFoldDB" id="A0A0F2MFN1"/>
<reference evidence="6 7" key="2">
    <citation type="journal article" date="2015" name="Eukaryot. Cell">
        <title>Asexual propagation of a virulent clone complex in a human and feline outbreak of sporotrichosis.</title>
        <authorList>
            <person name="Teixeira Mde M."/>
            <person name="Rodrigues A.M."/>
            <person name="Tsui C.K."/>
            <person name="de Almeida L.G."/>
            <person name="Van Diepeningen A.D."/>
            <person name="van den Ende B.G."/>
            <person name="Fernandes G.F."/>
            <person name="Kano R."/>
            <person name="Hamelin R.C."/>
            <person name="Lopes-Bezerra L.M."/>
            <person name="Vasconcelos A.T."/>
            <person name="de Hoog S."/>
            <person name="de Camargo Z.P."/>
            <person name="Felipe M.S."/>
        </authorList>
    </citation>
    <scope>NUCLEOTIDE SEQUENCE [LARGE SCALE GENOMIC DNA]</scope>
    <source>
        <strain evidence="6 7">1099-18</strain>
    </source>
</reference>
<dbReference type="GO" id="GO:0006351">
    <property type="term" value="P:DNA-templated transcription"/>
    <property type="evidence" value="ECO:0007669"/>
    <property type="project" value="InterPro"/>
</dbReference>
<dbReference type="GeneID" id="27669084"/>
<dbReference type="InterPro" id="IPR001138">
    <property type="entry name" value="Zn2Cys6_DnaBD"/>
</dbReference>
<dbReference type="SMART" id="SM00906">
    <property type="entry name" value="Fungal_trans"/>
    <property type="match status" value="1"/>
</dbReference>
<dbReference type="PROSITE" id="PS50048">
    <property type="entry name" value="ZN2_CY6_FUNGAL_2"/>
    <property type="match status" value="1"/>
</dbReference>
<comment type="caution">
    <text evidence="6">The sequence shown here is derived from an EMBL/GenBank/DDBJ whole genome shotgun (WGS) entry which is preliminary data.</text>
</comment>
<dbReference type="EMBL" id="AXCR01000004">
    <property type="protein sequence ID" value="KJR88498.1"/>
    <property type="molecule type" value="Genomic_DNA"/>
</dbReference>
<dbReference type="InterPro" id="IPR036864">
    <property type="entry name" value="Zn2-C6_fun-type_DNA-bd_sf"/>
</dbReference>
<dbReference type="InterPro" id="IPR050613">
    <property type="entry name" value="Sec_Metabolite_Reg"/>
</dbReference>
<dbReference type="VEuPathDB" id="FungiDB:SPSK_07140"/>
<dbReference type="Pfam" id="PF00172">
    <property type="entry name" value="Zn_clus"/>
    <property type="match status" value="1"/>
</dbReference>
<dbReference type="Pfam" id="PF04082">
    <property type="entry name" value="Fungal_trans"/>
    <property type="match status" value="1"/>
</dbReference>